<keyword evidence="2" id="KW-0488">Methylation</keyword>
<protein>
    <submittedName>
        <fullName evidence="8">HAMP domain-containing protein</fullName>
    </submittedName>
</protein>
<dbReference type="Gene3D" id="1.10.287.950">
    <property type="entry name" value="Methyl-accepting chemotaxis protein"/>
    <property type="match status" value="1"/>
</dbReference>
<evidence type="ECO:0000259" key="6">
    <source>
        <dbReference type="PROSITE" id="PS50111"/>
    </source>
</evidence>
<keyword evidence="9" id="KW-1185">Reference proteome</keyword>
<comment type="subcellular location">
    <subcellularLocation>
        <location evidence="1">Membrane</location>
    </subcellularLocation>
</comment>
<dbReference type="InterPro" id="IPR051310">
    <property type="entry name" value="MCP_chemotaxis"/>
</dbReference>
<dbReference type="Pfam" id="PF00672">
    <property type="entry name" value="HAMP"/>
    <property type="match status" value="1"/>
</dbReference>
<dbReference type="Pfam" id="PF00015">
    <property type="entry name" value="MCPsignal"/>
    <property type="match status" value="1"/>
</dbReference>
<dbReference type="CDD" id="cd19411">
    <property type="entry name" value="MCP2201-like_sensor"/>
    <property type="match status" value="1"/>
</dbReference>
<name>A0A2U2HJW2_9BURK</name>
<dbReference type="RefSeq" id="WP_106757962.1">
    <property type="nucleotide sequence ID" value="NZ_PXWF02000225.1"/>
</dbReference>
<dbReference type="CDD" id="cd11386">
    <property type="entry name" value="MCP_signal"/>
    <property type="match status" value="1"/>
</dbReference>
<comment type="similarity">
    <text evidence="3">Belongs to the methyl-accepting chemotaxis (MCP) protein family.</text>
</comment>
<feature type="domain" description="Methyl-accepting transducer" evidence="6">
    <location>
        <begin position="269"/>
        <end position="498"/>
    </location>
</feature>
<dbReference type="GO" id="GO:0004888">
    <property type="term" value="F:transmembrane signaling receptor activity"/>
    <property type="evidence" value="ECO:0007669"/>
    <property type="project" value="InterPro"/>
</dbReference>
<dbReference type="PROSITE" id="PS50111">
    <property type="entry name" value="CHEMOTAXIS_TRANSDUC_2"/>
    <property type="match status" value="1"/>
</dbReference>
<dbReference type="SMART" id="SM00304">
    <property type="entry name" value="HAMP"/>
    <property type="match status" value="1"/>
</dbReference>
<feature type="domain" description="HAMP" evidence="7">
    <location>
        <begin position="212"/>
        <end position="264"/>
    </location>
</feature>
<evidence type="ECO:0000256" key="4">
    <source>
        <dbReference type="PROSITE-ProRule" id="PRU00284"/>
    </source>
</evidence>
<evidence type="ECO:0000256" key="5">
    <source>
        <dbReference type="SAM" id="Phobius"/>
    </source>
</evidence>
<dbReference type="FunFam" id="1.10.287.950:FF:000001">
    <property type="entry name" value="Methyl-accepting chemotaxis sensory transducer"/>
    <property type="match status" value="1"/>
</dbReference>
<evidence type="ECO:0000256" key="1">
    <source>
        <dbReference type="ARBA" id="ARBA00004370"/>
    </source>
</evidence>
<dbReference type="PANTHER" id="PTHR43531">
    <property type="entry name" value="PROTEIN ICFG"/>
    <property type="match status" value="1"/>
</dbReference>
<dbReference type="PROSITE" id="PS50885">
    <property type="entry name" value="HAMP"/>
    <property type="match status" value="1"/>
</dbReference>
<gene>
    <name evidence="8" type="ORF">C7C56_013805</name>
</gene>
<organism evidence="8 9">
    <name type="scientific">Massilia glaciei</name>
    <dbReference type="NCBI Taxonomy" id="1524097"/>
    <lineage>
        <taxon>Bacteria</taxon>
        <taxon>Pseudomonadati</taxon>
        <taxon>Pseudomonadota</taxon>
        <taxon>Betaproteobacteria</taxon>
        <taxon>Burkholderiales</taxon>
        <taxon>Oxalobacteraceae</taxon>
        <taxon>Telluria group</taxon>
        <taxon>Massilia</taxon>
    </lineage>
</organism>
<dbReference type="GO" id="GO:0006935">
    <property type="term" value="P:chemotaxis"/>
    <property type="evidence" value="ECO:0007669"/>
    <property type="project" value="InterPro"/>
</dbReference>
<dbReference type="InterPro" id="IPR003660">
    <property type="entry name" value="HAMP_dom"/>
</dbReference>
<dbReference type="EMBL" id="PXWF02000225">
    <property type="protein sequence ID" value="PWF47831.1"/>
    <property type="molecule type" value="Genomic_DNA"/>
</dbReference>
<evidence type="ECO:0000313" key="8">
    <source>
        <dbReference type="EMBL" id="PWF47831.1"/>
    </source>
</evidence>
<accession>A0A2U2HJW2</accession>
<keyword evidence="5" id="KW-0812">Transmembrane</keyword>
<dbReference type="OrthoDB" id="5441488at2"/>
<keyword evidence="4" id="KW-0807">Transducer</keyword>
<dbReference type="PRINTS" id="PR00260">
    <property type="entry name" value="CHEMTRNSDUCR"/>
</dbReference>
<dbReference type="PANTHER" id="PTHR43531:SF14">
    <property type="entry name" value="METHYL-ACCEPTING CHEMOTAXIS PROTEIN I-RELATED"/>
    <property type="match status" value="1"/>
</dbReference>
<evidence type="ECO:0000256" key="3">
    <source>
        <dbReference type="ARBA" id="ARBA00029447"/>
    </source>
</evidence>
<dbReference type="InterPro" id="IPR004089">
    <property type="entry name" value="MCPsignal_dom"/>
</dbReference>
<evidence type="ECO:0000313" key="9">
    <source>
        <dbReference type="Proteomes" id="UP000241421"/>
    </source>
</evidence>
<feature type="transmembrane region" description="Helical" evidence="5">
    <location>
        <begin position="12"/>
        <end position="32"/>
    </location>
</feature>
<dbReference type="AlphaFoldDB" id="A0A2U2HJW2"/>
<evidence type="ECO:0000256" key="2">
    <source>
        <dbReference type="ARBA" id="ARBA00022481"/>
    </source>
</evidence>
<keyword evidence="5" id="KW-0472">Membrane</keyword>
<comment type="caution">
    <text evidence="8">The sequence shown here is derived from an EMBL/GenBank/DDBJ whole genome shotgun (WGS) entry which is preliminary data.</text>
</comment>
<dbReference type="InterPro" id="IPR004090">
    <property type="entry name" value="Chemotax_Me-accpt_rcpt"/>
</dbReference>
<sequence>MKIPRITTGVRVFASFSVVLLIMVAMTTIALWRQHSAEGAMSVLVNDSLAKQLLISEQLGAARLNGVYAVAIARSDSVELGDYLKARLAEGESAQARIEAALARMPHSQQERALMRTVAERRNAYLPLRGQAIMWKDQGRTIEVEALVDKRLQPAFSAYAGAMQASLKFQSQQAQGLAANAASQFGYSRALLLGMGLGAVAIGALLSWRLTSSIAVPLRRAVRLAKDVARGKLGAAIVHGRGDEIGQLFDALSAMTARLATIVGTVHEGAHAVDLASREIAAGNNDLSGRTECQASALQQTAASMEELTGVVASNSASARAGNTLALSASAVARKGGQAVSEVVSTMATIHVYGKEIGEITSVIDGIAFQTNILALNAAVEAARAGEHGRGFAVVAAEVRALAQRSAGAAREIKQLIADSTLKIAHGAVLAEAAGTTMAEILRSVTEVTAIMAGISAASGEQERSITQVNAAIADMDTVTQQNAALVEQAAAAAAAMQVQAAELADTISFFSIASAPASARNVAPASISAVRPRRARQTALAFSSARAA</sequence>
<dbReference type="SUPFAM" id="SSF58104">
    <property type="entry name" value="Methyl-accepting chemotaxis protein (MCP) signaling domain"/>
    <property type="match status" value="1"/>
</dbReference>
<dbReference type="SMART" id="SM00283">
    <property type="entry name" value="MA"/>
    <property type="match status" value="1"/>
</dbReference>
<dbReference type="GO" id="GO:0005886">
    <property type="term" value="C:plasma membrane"/>
    <property type="evidence" value="ECO:0007669"/>
    <property type="project" value="TreeGrafter"/>
</dbReference>
<dbReference type="Pfam" id="PF12729">
    <property type="entry name" value="4HB_MCP_1"/>
    <property type="match status" value="1"/>
</dbReference>
<evidence type="ECO:0000259" key="7">
    <source>
        <dbReference type="PROSITE" id="PS50885"/>
    </source>
</evidence>
<dbReference type="InterPro" id="IPR047347">
    <property type="entry name" value="YvaQ-like_sensor"/>
</dbReference>
<keyword evidence="5" id="KW-1133">Transmembrane helix</keyword>
<dbReference type="CDD" id="cd06225">
    <property type="entry name" value="HAMP"/>
    <property type="match status" value="1"/>
</dbReference>
<dbReference type="GO" id="GO:0007165">
    <property type="term" value="P:signal transduction"/>
    <property type="evidence" value="ECO:0007669"/>
    <property type="project" value="UniProtKB-KW"/>
</dbReference>
<proteinExistence type="inferred from homology"/>
<dbReference type="InterPro" id="IPR024478">
    <property type="entry name" value="HlyB_4HB_MCP"/>
</dbReference>
<dbReference type="Proteomes" id="UP000241421">
    <property type="component" value="Unassembled WGS sequence"/>
</dbReference>
<reference evidence="8 9" key="1">
    <citation type="submission" date="2018-04" db="EMBL/GenBank/DDBJ databases">
        <title>Massilia violaceinigra sp. nov., a novel purple-pigmented bacterium isolated from Tianshan glacier, Xinjiang, China.</title>
        <authorList>
            <person name="Wang H."/>
        </authorList>
    </citation>
    <scope>NUCLEOTIDE SEQUENCE [LARGE SCALE GENOMIC DNA]</scope>
    <source>
        <strain evidence="8 9">B448-2</strain>
    </source>
</reference>